<protein>
    <recommendedName>
        <fullName evidence="4">phosphoglycolate phosphatase</fullName>
        <ecNumber evidence="4">3.1.3.18</ecNumber>
    </recommendedName>
</protein>
<dbReference type="PANTHER" id="PTHR43434">
    <property type="entry name" value="PHOSPHOGLYCOLATE PHOSPHATASE"/>
    <property type="match status" value="1"/>
</dbReference>
<comment type="pathway">
    <text evidence="2">Organic acid metabolism; glycolate biosynthesis; glycolate from 2-phosphoglycolate: step 1/1.</text>
</comment>
<organism evidence="5 6">
    <name type="scientific">Thalassospira profundimaris</name>
    <dbReference type="NCBI Taxonomy" id="502049"/>
    <lineage>
        <taxon>Bacteria</taxon>
        <taxon>Pseudomonadati</taxon>
        <taxon>Pseudomonadota</taxon>
        <taxon>Alphaproteobacteria</taxon>
        <taxon>Rhodospirillales</taxon>
        <taxon>Thalassospiraceae</taxon>
        <taxon>Thalassospira</taxon>
    </lineage>
</organism>
<keyword evidence="5" id="KW-0378">Hydrolase</keyword>
<proteinExistence type="inferred from homology"/>
<reference evidence="5 6" key="1">
    <citation type="submission" date="2014-07" db="EMBL/GenBank/DDBJ databases">
        <title>Draft genome sequence of Thalassospira profundimaris 35.</title>
        <authorList>
            <person name="Lai Q."/>
            <person name="Shao Z."/>
        </authorList>
    </citation>
    <scope>NUCLEOTIDE SEQUENCE [LARGE SCALE GENOMIC DNA]</scope>
    <source>
        <strain evidence="5 6">35</strain>
    </source>
</reference>
<dbReference type="AlphaFoldDB" id="A0A367W4G1"/>
<comment type="catalytic activity">
    <reaction evidence="1">
        <text>2-phosphoglycolate + H2O = glycolate + phosphate</text>
        <dbReference type="Rhea" id="RHEA:14369"/>
        <dbReference type="ChEBI" id="CHEBI:15377"/>
        <dbReference type="ChEBI" id="CHEBI:29805"/>
        <dbReference type="ChEBI" id="CHEBI:43474"/>
        <dbReference type="ChEBI" id="CHEBI:58033"/>
        <dbReference type="EC" id="3.1.3.18"/>
    </reaction>
</comment>
<evidence type="ECO:0000256" key="3">
    <source>
        <dbReference type="ARBA" id="ARBA00006171"/>
    </source>
</evidence>
<dbReference type="EMBL" id="JPWF01000008">
    <property type="protein sequence ID" value="RCK36277.1"/>
    <property type="molecule type" value="Genomic_DNA"/>
</dbReference>
<dbReference type="RefSeq" id="WP_114102801.1">
    <property type="nucleotide sequence ID" value="NZ_JPWF01000008.1"/>
</dbReference>
<dbReference type="GO" id="GO:0006281">
    <property type="term" value="P:DNA repair"/>
    <property type="evidence" value="ECO:0007669"/>
    <property type="project" value="TreeGrafter"/>
</dbReference>
<name>A0A367W4G1_9PROT</name>
<dbReference type="InterPro" id="IPR023214">
    <property type="entry name" value="HAD_sf"/>
</dbReference>
<dbReference type="PANTHER" id="PTHR43434:SF1">
    <property type="entry name" value="PHOSPHOGLYCOLATE PHOSPHATASE"/>
    <property type="match status" value="1"/>
</dbReference>
<comment type="similarity">
    <text evidence="3">Belongs to the HAD-like hydrolase superfamily. CbbY/CbbZ/Gph/YieH family.</text>
</comment>
<dbReference type="EC" id="3.1.3.18" evidence="4"/>
<dbReference type="NCBIfam" id="TIGR01549">
    <property type="entry name" value="HAD-SF-IA-v1"/>
    <property type="match status" value="1"/>
</dbReference>
<dbReference type="Gene3D" id="3.40.50.1000">
    <property type="entry name" value="HAD superfamily/HAD-like"/>
    <property type="match status" value="1"/>
</dbReference>
<dbReference type="Gene3D" id="1.10.150.730">
    <property type="match status" value="1"/>
</dbReference>
<dbReference type="OrthoDB" id="9782449at2"/>
<dbReference type="InterPro" id="IPR006439">
    <property type="entry name" value="HAD-SF_hydro_IA"/>
</dbReference>
<dbReference type="InterPro" id="IPR041492">
    <property type="entry name" value="HAD_2"/>
</dbReference>
<gene>
    <name evidence="5" type="ORF">TH19_13475</name>
</gene>
<evidence type="ECO:0000313" key="5">
    <source>
        <dbReference type="EMBL" id="RCK36277.1"/>
    </source>
</evidence>
<dbReference type="SFLD" id="SFLDG01135">
    <property type="entry name" value="C1.5.6:_HAD__Beta-PGM__Phospha"/>
    <property type="match status" value="1"/>
</dbReference>
<accession>A0A367W4G1</accession>
<sequence length="228" mass="25413">MSDKLPHPPKAVIFDWDNTLVDSWGTIQAALNMTFDDFGKERWTLEETKQRVARSLRDSFPVLFGEDRWEAAKDSFYAHFRSIHLETLTPLAGAYDLLCALRDNGTYIGVVSNKNGDFLRKEAEHLEWSSFFGKIVGATDAKNDKPAPDPVHMAMGDSSASQYENLWFVGDSVVDIQCARNVGATAILIGDELTGHSDTQNSATLSPDWHFADCEALVRVVKSFPKVL</sequence>
<evidence type="ECO:0000256" key="2">
    <source>
        <dbReference type="ARBA" id="ARBA00004818"/>
    </source>
</evidence>
<dbReference type="SUPFAM" id="SSF56784">
    <property type="entry name" value="HAD-like"/>
    <property type="match status" value="1"/>
</dbReference>
<dbReference type="InterPro" id="IPR036412">
    <property type="entry name" value="HAD-like_sf"/>
</dbReference>
<dbReference type="InterPro" id="IPR050155">
    <property type="entry name" value="HAD-like_hydrolase_sf"/>
</dbReference>
<dbReference type="SFLD" id="SFLDG01129">
    <property type="entry name" value="C1.5:_HAD__Beta-PGM__Phosphata"/>
    <property type="match status" value="1"/>
</dbReference>
<comment type="caution">
    <text evidence="5">The sequence shown here is derived from an EMBL/GenBank/DDBJ whole genome shotgun (WGS) entry which is preliminary data.</text>
</comment>
<dbReference type="SFLD" id="SFLDS00003">
    <property type="entry name" value="Haloacid_Dehalogenase"/>
    <property type="match status" value="1"/>
</dbReference>
<evidence type="ECO:0000256" key="1">
    <source>
        <dbReference type="ARBA" id="ARBA00000830"/>
    </source>
</evidence>
<dbReference type="GO" id="GO:0008967">
    <property type="term" value="F:phosphoglycolate phosphatase activity"/>
    <property type="evidence" value="ECO:0007669"/>
    <property type="project" value="UniProtKB-EC"/>
</dbReference>
<evidence type="ECO:0000313" key="6">
    <source>
        <dbReference type="Proteomes" id="UP000253226"/>
    </source>
</evidence>
<dbReference type="GO" id="GO:0005829">
    <property type="term" value="C:cytosol"/>
    <property type="evidence" value="ECO:0007669"/>
    <property type="project" value="TreeGrafter"/>
</dbReference>
<dbReference type="Pfam" id="PF13419">
    <property type="entry name" value="HAD_2"/>
    <property type="match status" value="1"/>
</dbReference>
<dbReference type="Proteomes" id="UP000253226">
    <property type="component" value="Unassembled WGS sequence"/>
</dbReference>
<evidence type="ECO:0000256" key="4">
    <source>
        <dbReference type="ARBA" id="ARBA00013078"/>
    </source>
</evidence>